<dbReference type="InterPro" id="IPR036388">
    <property type="entry name" value="WH-like_DNA-bd_sf"/>
</dbReference>
<dbReference type="PIRSF" id="PIRSF016838">
    <property type="entry name" value="PafC"/>
    <property type="match status" value="1"/>
</dbReference>
<dbReference type="Proteomes" id="UP000215145">
    <property type="component" value="Unassembled WGS sequence"/>
</dbReference>
<accession>A0A229NTR2</accession>
<evidence type="ECO:0000313" key="4">
    <source>
        <dbReference type="EMBL" id="OXM13224.1"/>
    </source>
</evidence>
<dbReference type="PROSITE" id="PS51000">
    <property type="entry name" value="HTH_DEOR_2"/>
    <property type="match status" value="1"/>
</dbReference>
<dbReference type="EMBL" id="NMUQ01000004">
    <property type="protein sequence ID" value="OXM13224.1"/>
    <property type="molecule type" value="Genomic_DNA"/>
</dbReference>
<dbReference type="Pfam" id="PF08279">
    <property type="entry name" value="HTH_11"/>
    <property type="match status" value="1"/>
</dbReference>
<keyword evidence="1" id="KW-0805">Transcription regulation</keyword>
<keyword evidence="2" id="KW-0804">Transcription</keyword>
<keyword evidence="4" id="KW-0238">DNA-binding</keyword>
<organism evidence="4 5">
    <name type="scientific">Paenibacillus herberti</name>
    <dbReference type="NCBI Taxonomy" id="1619309"/>
    <lineage>
        <taxon>Bacteria</taxon>
        <taxon>Bacillati</taxon>
        <taxon>Bacillota</taxon>
        <taxon>Bacilli</taxon>
        <taxon>Bacillales</taxon>
        <taxon>Paenibacillaceae</taxon>
        <taxon>Paenibacillus</taxon>
    </lineage>
</organism>
<evidence type="ECO:0000313" key="5">
    <source>
        <dbReference type="Proteomes" id="UP000215145"/>
    </source>
</evidence>
<dbReference type="InterPro" id="IPR036390">
    <property type="entry name" value="WH_DNA-bd_sf"/>
</dbReference>
<protein>
    <submittedName>
        <fullName evidence="4">DNA-binding transcriptional regulator</fullName>
    </submittedName>
</protein>
<dbReference type="PROSITE" id="PS52050">
    <property type="entry name" value="WYL"/>
    <property type="match status" value="1"/>
</dbReference>
<dbReference type="PANTHER" id="PTHR34580">
    <property type="match status" value="1"/>
</dbReference>
<reference evidence="4 5" key="1">
    <citation type="submission" date="2017-07" db="EMBL/GenBank/DDBJ databases">
        <title>Paenibacillus herberti R33 genome sequencing and assembly.</title>
        <authorList>
            <person name="Su W."/>
        </authorList>
    </citation>
    <scope>NUCLEOTIDE SEQUENCE [LARGE SCALE GENOMIC DNA]</scope>
    <source>
        <strain evidence="4 5">R33</strain>
    </source>
</reference>
<dbReference type="SUPFAM" id="SSF46785">
    <property type="entry name" value="Winged helix' DNA-binding domain"/>
    <property type="match status" value="1"/>
</dbReference>
<dbReference type="InterPro" id="IPR028349">
    <property type="entry name" value="PafC-like"/>
</dbReference>
<evidence type="ECO:0000256" key="1">
    <source>
        <dbReference type="ARBA" id="ARBA00023015"/>
    </source>
</evidence>
<dbReference type="InterPro" id="IPR051534">
    <property type="entry name" value="CBASS_pafABC_assoc_protein"/>
</dbReference>
<evidence type="ECO:0000256" key="2">
    <source>
        <dbReference type="ARBA" id="ARBA00023163"/>
    </source>
</evidence>
<dbReference type="Gene3D" id="1.10.10.10">
    <property type="entry name" value="Winged helix-like DNA-binding domain superfamily/Winged helix DNA-binding domain"/>
    <property type="match status" value="1"/>
</dbReference>
<dbReference type="Pfam" id="PF13280">
    <property type="entry name" value="WYL"/>
    <property type="match status" value="1"/>
</dbReference>
<dbReference type="PANTHER" id="PTHR34580:SF1">
    <property type="entry name" value="PROTEIN PAFC"/>
    <property type="match status" value="1"/>
</dbReference>
<dbReference type="Pfam" id="PF25583">
    <property type="entry name" value="WCX"/>
    <property type="match status" value="1"/>
</dbReference>
<gene>
    <name evidence="4" type="ORF">CGZ75_24005</name>
</gene>
<keyword evidence="5" id="KW-1185">Reference proteome</keyword>
<dbReference type="InterPro" id="IPR026881">
    <property type="entry name" value="WYL_dom"/>
</dbReference>
<dbReference type="OrthoDB" id="9815009at2"/>
<dbReference type="AlphaFoldDB" id="A0A229NTR2"/>
<name>A0A229NTR2_9BACL</name>
<sequence length="336" mass="38664">MIGWEENSGMKLERMLGITMLLLGRRRVGAQELADRFEVSLRTIYRDLEALNTAGVPVISYPGLDGGYEIMESFRLDRQYLSLEELRSIIVALKGVQSVLSEQQVGTLLDKVGALLKRSGTAGIADEIGSRMIIDLNPWRGDDSQRAMLEQLSQSLEACTAVSIMYMDWQGKQSEREIEPIGLMMRDMTWYLYGYCRLRQDYRSFRLSRIDQLTVLSDCFKRHSMTIQELDRRWQEDEEYRIRLRLLFHPSVKTRVRDDYGPQAIETREDGWLLVECEGYKGYWLYSRLLSYGPYLRVLGPEEVAHEVLLQAASIVEQYSSLGHEVGSGSVFEAKA</sequence>
<dbReference type="InterPro" id="IPR057727">
    <property type="entry name" value="WCX_dom"/>
</dbReference>
<proteinExistence type="predicted"/>
<evidence type="ECO:0000259" key="3">
    <source>
        <dbReference type="PROSITE" id="PS51000"/>
    </source>
</evidence>
<dbReference type="InterPro" id="IPR001034">
    <property type="entry name" value="DeoR_HTH"/>
</dbReference>
<dbReference type="InterPro" id="IPR013196">
    <property type="entry name" value="HTH_11"/>
</dbReference>
<feature type="domain" description="HTH deoR-type" evidence="3">
    <location>
        <begin position="11"/>
        <end position="66"/>
    </location>
</feature>
<dbReference type="GO" id="GO:0003700">
    <property type="term" value="F:DNA-binding transcription factor activity"/>
    <property type="evidence" value="ECO:0007669"/>
    <property type="project" value="InterPro"/>
</dbReference>
<comment type="caution">
    <text evidence="4">The sequence shown here is derived from an EMBL/GenBank/DDBJ whole genome shotgun (WGS) entry which is preliminary data.</text>
</comment>
<dbReference type="GO" id="GO:0003677">
    <property type="term" value="F:DNA binding"/>
    <property type="evidence" value="ECO:0007669"/>
    <property type="project" value="UniProtKB-KW"/>
</dbReference>